<keyword evidence="3" id="KW-1185">Reference proteome</keyword>
<dbReference type="AlphaFoldDB" id="A0A2G5PCR4"/>
<feature type="transmembrane region" description="Helical" evidence="1">
    <location>
        <begin position="18"/>
        <end position="37"/>
    </location>
</feature>
<accession>A0A2G5PCR4</accession>
<keyword evidence="1" id="KW-0472">Membrane</keyword>
<protein>
    <submittedName>
        <fullName evidence="2">Uncharacterized protein</fullName>
    </submittedName>
</protein>
<keyword evidence="1" id="KW-1133">Transmembrane helix</keyword>
<gene>
    <name evidence="2" type="ORF">CQY22_007040</name>
</gene>
<evidence type="ECO:0000313" key="2">
    <source>
        <dbReference type="EMBL" id="PIB76129.1"/>
    </source>
</evidence>
<dbReference type="OrthoDB" id="8274074at2"/>
<dbReference type="RefSeq" id="WP_090584739.1">
    <property type="nucleotide sequence ID" value="NZ_CP104302.1"/>
</dbReference>
<evidence type="ECO:0000313" key="3">
    <source>
        <dbReference type="Proteomes" id="UP000230551"/>
    </source>
</evidence>
<dbReference type="EMBL" id="PDCN02000006">
    <property type="protein sequence ID" value="PIB76129.1"/>
    <property type="molecule type" value="Genomic_DNA"/>
</dbReference>
<reference evidence="2 3" key="1">
    <citation type="journal article" date="2017" name="Infect. Genet. Evol.">
        <title>The new phylogeny of the genus Mycobacterium: The old and the news.</title>
        <authorList>
            <person name="Tortoli E."/>
            <person name="Fedrizzi T."/>
            <person name="Meehan C.J."/>
            <person name="Trovato A."/>
            <person name="Grottola A."/>
            <person name="Giacobazzi E."/>
            <person name="Serpini G.F."/>
            <person name="Tagliazucchi S."/>
            <person name="Fabio A."/>
            <person name="Bettua C."/>
            <person name="Bertorelli R."/>
            <person name="Frascaro F."/>
            <person name="De Sanctis V."/>
            <person name="Pecorari M."/>
            <person name="Jousson O."/>
            <person name="Segata N."/>
            <person name="Cirillo D.M."/>
        </authorList>
    </citation>
    <scope>NUCLEOTIDE SEQUENCE [LARGE SCALE GENOMIC DNA]</scope>
    <source>
        <strain evidence="2 3">CIP1034565</strain>
    </source>
</reference>
<organism evidence="2 3">
    <name type="scientific">Mycolicibacterium brumae</name>
    <dbReference type="NCBI Taxonomy" id="85968"/>
    <lineage>
        <taxon>Bacteria</taxon>
        <taxon>Bacillati</taxon>
        <taxon>Actinomycetota</taxon>
        <taxon>Actinomycetes</taxon>
        <taxon>Mycobacteriales</taxon>
        <taxon>Mycobacteriaceae</taxon>
        <taxon>Mycolicibacterium</taxon>
    </lineage>
</organism>
<comment type="caution">
    <text evidence="2">The sequence shown here is derived from an EMBL/GenBank/DDBJ whole genome shotgun (WGS) entry which is preliminary data.</text>
</comment>
<proteinExistence type="predicted"/>
<dbReference type="STRING" id="85968.GCA_900073015_00078"/>
<sequence length="67" mass="7439">MILLLKPPSGSEAFMDKWVVAIGLALVVGSGLLYMAVARPYRYSDDVGEDDAIEVAAKLRAMRERRR</sequence>
<name>A0A2G5PCR4_9MYCO</name>
<evidence type="ECO:0000256" key="1">
    <source>
        <dbReference type="SAM" id="Phobius"/>
    </source>
</evidence>
<dbReference type="Proteomes" id="UP000230551">
    <property type="component" value="Unassembled WGS sequence"/>
</dbReference>
<keyword evidence="1" id="KW-0812">Transmembrane</keyword>